<dbReference type="Proteomes" id="UP000176741">
    <property type="component" value="Unassembled WGS sequence"/>
</dbReference>
<proteinExistence type="predicted"/>
<dbReference type="AlphaFoldDB" id="A0A1F7XXQ4"/>
<name>A0A1F7XXQ4_9BACT</name>
<organism evidence="1 2">
    <name type="scientific">Candidatus Woesebacteria bacterium RIFCSPHIGHO2_01_FULL_38_26b</name>
    <dbReference type="NCBI Taxonomy" id="1802491"/>
    <lineage>
        <taxon>Bacteria</taxon>
        <taxon>Candidatus Woeseibacteriota</taxon>
    </lineage>
</organism>
<dbReference type="EMBL" id="MGGD01000053">
    <property type="protein sequence ID" value="OGM19857.1"/>
    <property type="molecule type" value="Genomic_DNA"/>
</dbReference>
<comment type="caution">
    <text evidence="1">The sequence shown here is derived from an EMBL/GenBank/DDBJ whole genome shotgun (WGS) entry which is preliminary data.</text>
</comment>
<evidence type="ECO:0000313" key="1">
    <source>
        <dbReference type="EMBL" id="OGM19857.1"/>
    </source>
</evidence>
<evidence type="ECO:0000313" key="2">
    <source>
        <dbReference type="Proteomes" id="UP000176741"/>
    </source>
</evidence>
<accession>A0A1F7XXQ4</accession>
<sequence>MAGERGEREYDNRMDFLFDEINRGVTADEAYRNWHLYIRTRKKSWEIKGEQSVINTIYAIHKLHFVKEIEEYPSYSPEDLEYKDLRVSIGVDEDRTEDVFVQVKSSRYGAKIFRQEICKAYILSSPEFTRWMFEKRLILIVGSEDEDKIRDGFTIQLEQIEDYWRNKNSRNKTGIN</sequence>
<reference evidence="1 2" key="1">
    <citation type="journal article" date="2016" name="Nat. Commun.">
        <title>Thousands of microbial genomes shed light on interconnected biogeochemical processes in an aquifer system.</title>
        <authorList>
            <person name="Anantharaman K."/>
            <person name="Brown C.T."/>
            <person name="Hug L.A."/>
            <person name="Sharon I."/>
            <person name="Castelle C.J."/>
            <person name="Probst A.J."/>
            <person name="Thomas B.C."/>
            <person name="Singh A."/>
            <person name="Wilkins M.J."/>
            <person name="Karaoz U."/>
            <person name="Brodie E.L."/>
            <person name="Williams K.H."/>
            <person name="Hubbard S.S."/>
            <person name="Banfield J.F."/>
        </authorList>
    </citation>
    <scope>NUCLEOTIDE SEQUENCE [LARGE SCALE GENOMIC DNA]</scope>
</reference>
<protein>
    <submittedName>
        <fullName evidence="1">Uncharacterized protein</fullName>
    </submittedName>
</protein>
<gene>
    <name evidence="1" type="ORF">A2771_01950</name>
</gene>